<dbReference type="EMBL" id="MF919532">
    <property type="protein sequence ID" value="ATS92794.1"/>
    <property type="molecule type" value="Genomic_DNA"/>
</dbReference>
<protein>
    <submittedName>
        <fullName evidence="1">Uncharacterized protein</fullName>
    </submittedName>
</protein>
<name>A0A2D2W3M6_9CAUD</name>
<proteinExistence type="predicted"/>
<reference evidence="2" key="1">
    <citation type="submission" date="2017-09" db="EMBL/GenBank/DDBJ databases">
        <authorList>
            <person name="Ehlers B."/>
            <person name="Leendertz F.H."/>
        </authorList>
    </citation>
    <scope>NUCLEOTIDE SEQUENCE [LARGE SCALE GENOMIC DNA]</scope>
</reference>
<dbReference type="Proteomes" id="UP000240651">
    <property type="component" value="Segment"/>
</dbReference>
<gene>
    <name evidence="1" type="ORF">SEA_SULLEY_46</name>
</gene>
<evidence type="ECO:0000313" key="1">
    <source>
        <dbReference type="EMBL" id="ATS92794.1"/>
    </source>
</evidence>
<evidence type="ECO:0000313" key="2">
    <source>
        <dbReference type="Proteomes" id="UP000240651"/>
    </source>
</evidence>
<organism evidence="1 2">
    <name type="scientific">Mycobacterium phage Sulley</name>
    <dbReference type="NCBI Taxonomy" id="2041550"/>
    <lineage>
        <taxon>Viruses</taxon>
        <taxon>Duplodnaviria</taxon>
        <taxon>Heunggongvirae</taxon>
        <taxon>Uroviricota</taxon>
        <taxon>Caudoviricetes</taxon>
        <taxon>Weiservirinae</taxon>
        <taxon>Anayavirus</taxon>
        <taxon>Anayavirus angelica</taxon>
    </lineage>
</organism>
<sequence>MTMTTRTRNLAAVARLRIELNEALRERNQARSERDAGRQVIADQAAALHSLGDQNAYLLQERDELDTAHRAALADLGEAHRQLAERDSLDNLMQLATATVAAPAPLHDEPDMERFG</sequence>
<accession>A0A2D2W3M6</accession>